<evidence type="ECO:0000259" key="1">
    <source>
        <dbReference type="Pfam" id="PF03109"/>
    </source>
</evidence>
<feature type="domain" description="ABC1 atypical kinase-like" evidence="1">
    <location>
        <begin position="18"/>
        <end position="144"/>
    </location>
</feature>
<dbReference type="STRING" id="305900.GV64_14950"/>
<gene>
    <name evidence="2" type="ORF">GV64_14950</name>
</gene>
<proteinExistence type="predicted"/>
<comment type="caution">
    <text evidence="2">The sequence shown here is derived from an EMBL/GenBank/DDBJ whole genome shotgun (WGS) entry which is preliminary data.</text>
</comment>
<dbReference type="InterPro" id="IPR004147">
    <property type="entry name" value="ABC1_dom"/>
</dbReference>
<organism evidence="2 3">
    <name type="scientific">Endozoicomonas elysicola</name>
    <dbReference type="NCBI Taxonomy" id="305900"/>
    <lineage>
        <taxon>Bacteria</taxon>
        <taxon>Pseudomonadati</taxon>
        <taxon>Pseudomonadota</taxon>
        <taxon>Gammaproteobacteria</taxon>
        <taxon>Oceanospirillales</taxon>
        <taxon>Endozoicomonadaceae</taxon>
        <taxon>Endozoicomonas</taxon>
    </lineage>
</organism>
<dbReference type="AlphaFoldDB" id="A0A081KCI5"/>
<dbReference type="EMBL" id="JOJP01000001">
    <property type="protein sequence ID" value="KEI71861.1"/>
    <property type="molecule type" value="Genomic_DNA"/>
</dbReference>
<name>A0A081KCI5_9GAMM</name>
<evidence type="ECO:0000313" key="3">
    <source>
        <dbReference type="Proteomes" id="UP000027997"/>
    </source>
</evidence>
<reference evidence="2 3" key="1">
    <citation type="submission" date="2014-06" db="EMBL/GenBank/DDBJ databases">
        <title>Whole Genome Sequences of Three Symbiotic Endozoicomonas Bacteria.</title>
        <authorList>
            <person name="Neave M.J."/>
            <person name="Apprill A."/>
            <person name="Voolstra C.R."/>
        </authorList>
    </citation>
    <scope>NUCLEOTIDE SEQUENCE [LARGE SCALE GENOMIC DNA]</scope>
    <source>
        <strain evidence="2 3">DSM 22380</strain>
    </source>
</reference>
<protein>
    <recommendedName>
        <fullName evidence="1">ABC1 atypical kinase-like domain-containing protein</fullName>
    </recommendedName>
</protein>
<dbReference type="RefSeq" id="WP_020583591.1">
    <property type="nucleotide sequence ID" value="NZ_JOJP01000001.1"/>
</dbReference>
<evidence type="ECO:0000313" key="2">
    <source>
        <dbReference type="EMBL" id="KEI71861.1"/>
    </source>
</evidence>
<accession>A0A081KCI5</accession>
<dbReference type="Pfam" id="PF03109">
    <property type="entry name" value="ABC1"/>
    <property type="match status" value="1"/>
</dbReference>
<dbReference type="Proteomes" id="UP000027997">
    <property type="component" value="Unassembled WGS sequence"/>
</dbReference>
<sequence>MAIPDPTTGQILVRLPVNYKVPNVSGEHATSRTLSMDKVNGVTLSEKDQGKLRDILIQLFGSAVDSSLITDDHLKIFRFYLKNLAFQHWAYCYSQTGFFNADMHDGNVMVAVENGQLCIYFIDLGNAQRVSRDTVKATYTILGAMEALRDAQDESQREQYADIVINNLQVMGSYKPEKANWAKLKQDVKALMASGSSGPIEKKVIDLFNLAYPCHVKIPKEIVALFRAKLLIDTQRDLTTADKAAWDRVITSLVNIYQSAAPSMMGAAVPSPVPAPSTYPPYHCGAGQPNIYVPPPMPVYA</sequence>
<keyword evidence="3" id="KW-1185">Reference proteome</keyword>